<keyword evidence="6" id="KW-1185">Reference proteome</keyword>
<reference evidence="5 6" key="1">
    <citation type="submission" date="2018-06" db="EMBL/GenBank/DDBJ databases">
        <title>Genomic Encyclopedia of Type Strains, Phase IV (KMG-IV): sequencing the most valuable type-strain genomes for metagenomic binning, comparative biology and taxonomic classification.</title>
        <authorList>
            <person name="Goeker M."/>
        </authorList>
    </citation>
    <scope>NUCLEOTIDE SEQUENCE [LARGE SCALE GENOMIC DNA]</scope>
    <source>
        <strain evidence="5 6">DSM 22112</strain>
    </source>
</reference>
<dbReference type="Pfam" id="PF05651">
    <property type="entry name" value="Diacid_rec"/>
    <property type="match status" value="1"/>
</dbReference>
<proteinExistence type="inferred from homology"/>
<evidence type="ECO:0000256" key="1">
    <source>
        <dbReference type="ARBA" id="ARBA00006754"/>
    </source>
</evidence>
<dbReference type="PANTHER" id="PTHR33744:SF16">
    <property type="entry name" value="CARBOHYDRATE DIACID REGULATOR"/>
    <property type="match status" value="1"/>
</dbReference>
<dbReference type="Proteomes" id="UP000253490">
    <property type="component" value="Unassembled WGS sequence"/>
</dbReference>
<dbReference type="Pfam" id="PF17853">
    <property type="entry name" value="GGDEF_2"/>
    <property type="match status" value="1"/>
</dbReference>
<accession>A0A366IBV2</accession>
<feature type="domain" description="Putative sugar diacid recognition" evidence="2">
    <location>
        <begin position="11"/>
        <end position="129"/>
    </location>
</feature>
<sequence length="377" mass="43437">MNSGNTYISENYLQNILNEMKAVVEQDLIYMNTDGVIIASTDKSRKGQVHRGGKKVAKTGSDLIIYSDNEYEGAKKGINMPVKLNNIIVGVIGITGNSDEVMKYVKIIKRLTEILIKEGYNKDVEDNEIERDKLIMDALLYSERQIDKRQIVRYESLYGIKNKISRTVIASTIVGHEIKRFHNKDKVLRIFRSVMKNTNCIISLSGNNIVTIIDYSSREHCNEMIGRISKAVNKKLNLNMRYAIGDVQTELNALRNSYLKAISALKWSLLISKEKITYYEDFDLEIILNNISPNTVGEYVGKVLNGLKREEYTEYSIIIRLYEKHNGSIKKISEELYIHKNTLQYKINKLYEITGYDMRKLRDFAILSIAFQLKKMV</sequence>
<comment type="similarity">
    <text evidence="1">Belongs to the CdaR family.</text>
</comment>
<protein>
    <submittedName>
        <fullName evidence="5">Carbohydrate diacid regulator</fullName>
    </submittedName>
</protein>
<evidence type="ECO:0000313" key="5">
    <source>
        <dbReference type="EMBL" id="RBP68255.1"/>
    </source>
</evidence>
<dbReference type="InterPro" id="IPR008599">
    <property type="entry name" value="Diacid_rec"/>
</dbReference>
<dbReference type="Pfam" id="PF13556">
    <property type="entry name" value="HTH_30"/>
    <property type="match status" value="1"/>
</dbReference>
<organism evidence="5 6">
    <name type="scientific">Alkalibaculum bacchi</name>
    <dbReference type="NCBI Taxonomy" id="645887"/>
    <lineage>
        <taxon>Bacteria</taxon>
        <taxon>Bacillati</taxon>
        <taxon>Bacillota</taxon>
        <taxon>Clostridia</taxon>
        <taxon>Eubacteriales</taxon>
        <taxon>Eubacteriaceae</taxon>
        <taxon>Alkalibaculum</taxon>
    </lineage>
</organism>
<dbReference type="InterPro" id="IPR025736">
    <property type="entry name" value="PucR_C-HTH_dom"/>
</dbReference>
<feature type="domain" description="PucR C-terminal helix-turn-helix" evidence="3">
    <location>
        <begin position="320"/>
        <end position="372"/>
    </location>
</feature>
<dbReference type="AlphaFoldDB" id="A0A366IBV2"/>
<name>A0A366IBV2_9FIRM</name>
<dbReference type="InterPro" id="IPR042070">
    <property type="entry name" value="PucR_C-HTH_sf"/>
</dbReference>
<gene>
    <name evidence="5" type="ORF">DES36_10316</name>
</gene>
<dbReference type="Gene3D" id="1.10.10.2840">
    <property type="entry name" value="PucR C-terminal helix-turn-helix domain"/>
    <property type="match status" value="1"/>
</dbReference>
<dbReference type="InterPro" id="IPR009057">
    <property type="entry name" value="Homeodomain-like_sf"/>
</dbReference>
<evidence type="ECO:0000259" key="3">
    <source>
        <dbReference type="Pfam" id="PF13556"/>
    </source>
</evidence>
<dbReference type="SUPFAM" id="SSF46689">
    <property type="entry name" value="Homeodomain-like"/>
    <property type="match status" value="1"/>
</dbReference>
<dbReference type="InterPro" id="IPR051448">
    <property type="entry name" value="CdaR-like_regulators"/>
</dbReference>
<dbReference type="PANTHER" id="PTHR33744">
    <property type="entry name" value="CARBOHYDRATE DIACID REGULATOR"/>
    <property type="match status" value="1"/>
</dbReference>
<feature type="domain" description="CdaR GGDEF-like" evidence="4">
    <location>
        <begin position="148"/>
        <end position="266"/>
    </location>
</feature>
<dbReference type="RefSeq" id="WP_170128149.1">
    <property type="nucleotide sequence ID" value="NZ_QNRX01000003.1"/>
</dbReference>
<dbReference type="InterPro" id="IPR041522">
    <property type="entry name" value="CdaR_GGDEF"/>
</dbReference>
<evidence type="ECO:0000259" key="4">
    <source>
        <dbReference type="Pfam" id="PF17853"/>
    </source>
</evidence>
<comment type="caution">
    <text evidence="5">The sequence shown here is derived from an EMBL/GenBank/DDBJ whole genome shotgun (WGS) entry which is preliminary data.</text>
</comment>
<evidence type="ECO:0000313" key="6">
    <source>
        <dbReference type="Proteomes" id="UP000253490"/>
    </source>
</evidence>
<dbReference type="EMBL" id="QNRX01000003">
    <property type="protein sequence ID" value="RBP68255.1"/>
    <property type="molecule type" value="Genomic_DNA"/>
</dbReference>
<evidence type="ECO:0000259" key="2">
    <source>
        <dbReference type="Pfam" id="PF05651"/>
    </source>
</evidence>